<comment type="caution">
    <text evidence="1">The sequence shown here is derived from an EMBL/GenBank/DDBJ whole genome shotgun (WGS) entry which is preliminary data.</text>
</comment>
<name>A0A5C3FR31_PSEA2</name>
<keyword evidence="2" id="KW-1185">Reference proteome</keyword>
<accession>A0A5C3FR31</accession>
<protein>
    <submittedName>
        <fullName evidence="1">Uncharacterized protein</fullName>
    </submittedName>
</protein>
<gene>
    <name evidence="1" type="ORF">PSANT_04312</name>
</gene>
<dbReference type="Proteomes" id="UP000325008">
    <property type="component" value="Unassembled WGS sequence"/>
</dbReference>
<dbReference type="EMBL" id="OOIQ01000010">
    <property type="protein sequence ID" value="SPO46626.1"/>
    <property type="molecule type" value="Genomic_DNA"/>
</dbReference>
<evidence type="ECO:0000313" key="2">
    <source>
        <dbReference type="Proteomes" id="UP000325008"/>
    </source>
</evidence>
<organism evidence="1 2">
    <name type="scientific">Pseudozyma antarctica</name>
    <name type="common">Yeast</name>
    <name type="synonym">Candida antarctica</name>
    <dbReference type="NCBI Taxonomy" id="84753"/>
    <lineage>
        <taxon>Eukaryota</taxon>
        <taxon>Fungi</taxon>
        <taxon>Dikarya</taxon>
        <taxon>Basidiomycota</taxon>
        <taxon>Ustilaginomycotina</taxon>
        <taxon>Ustilaginomycetes</taxon>
        <taxon>Ustilaginales</taxon>
        <taxon>Ustilaginaceae</taxon>
        <taxon>Moesziomyces</taxon>
    </lineage>
</organism>
<evidence type="ECO:0000313" key="1">
    <source>
        <dbReference type="EMBL" id="SPO46626.1"/>
    </source>
</evidence>
<proteinExistence type="predicted"/>
<dbReference type="AlphaFoldDB" id="A0A5C3FR31"/>
<sequence length="100" mass="10852">MRPLVRIDVAGAASLLPVSFPSELPFAIVNAAGFSHRMHRTKLTTLSLRDSTLGRIALASASKGQRQMLAKKGSLPSRSWLASPRVCCVQFVHLGHLTRC</sequence>
<reference evidence="1" key="1">
    <citation type="submission" date="2018-03" db="EMBL/GenBank/DDBJ databases">
        <authorList>
            <person name="Guldener U."/>
        </authorList>
    </citation>
    <scope>NUCLEOTIDE SEQUENCE [LARGE SCALE GENOMIC DNA]</scope>
    <source>
        <strain evidence="1">ATCC34888</strain>
    </source>
</reference>